<protein>
    <recommendedName>
        <fullName evidence="3">CdiI immunity protein domain-containing protein</fullName>
    </recommendedName>
</protein>
<dbReference type="RefSeq" id="WP_147371609.1">
    <property type="nucleotide sequence ID" value="NZ_QWLA01000035.1"/>
</dbReference>
<name>A0A399EMV1_9DEIN</name>
<keyword evidence="2" id="KW-1185">Reference proteome</keyword>
<dbReference type="EMBL" id="QWLA01000035">
    <property type="protein sequence ID" value="RIH85957.1"/>
    <property type="molecule type" value="Genomic_DNA"/>
</dbReference>
<evidence type="ECO:0000313" key="1">
    <source>
        <dbReference type="EMBL" id="RIH85957.1"/>
    </source>
</evidence>
<evidence type="ECO:0000313" key="2">
    <source>
        <dbReference type="Proteomes" id="UP000265341"/>
    </source>
</evidence>
<dbReference type="AlphaFoldDB" id="A0A399EMV1"/>
<sequence length="103" mass="12267">MDKTEFPLFHSFVTTWFSEGMDFSELDSVADEMAHSVRQQTKKDFLREVELMLEARDWKTVGEFVKEHGRRRLSPERLEQMLLTIKKHLEIGIRNHENIFGLD</sequence>
<accession>A0A399EMV1</accession>
<proteinExistence type="predicted"/>
<evidence type="ECO:0008006" key="3">
    <source>
        <dbReference type="Google" id="ProtNLM"/>
    </source>
</evidence>
<comment type="caution">
    <text evidence="1">The sequence shown here is derived from an EMBL/GenBank/DDBJ whole genome shotgun (WGS) entry which is preliminary data.</text>
</comment>
<organism evidence="1 2">
    <name type="scientific">Calidithermus roseus</name>
    <dbReference type="NCBI Taxonomy" id="1644118"/>
    <lineage>
        <taxon>Bacteria</taxon>
        <taxon>Thermotogati</taxon>
        <taxon>Deinococcota</taxon>
        <taxon>Deinococci</taxon>
        <taxon>Thermales</taxon>
        <taxon>Thermaceae</taxon>
        <taxon>Calidithermus</taxon>
    </lineage>
</organism>
<dbReference type="Proteomes" id="UP000265341">
    <property type="component" value="Unassembled WGS sequence"/>
</dbReference>
<gene>
    <name evidence="1" type="ORF">Mrose_01959</name>
</gene>
<reference evidence="1 2" key="1">
    <citation type="submission" date="2018-08" db="EMBL/GenBank/DDBJ databases">
        <title>Meiothermus roseus NBRC 110900 genome sequencing project.</title>
        <authorList>
            <person name="Da Costa M.S."/>
            <person name="Albuquerque L."/>
            <person name="Raposo P."/>
            <person name="Froufe H.J.C."/>
            <person name="Barroso C.S."/>
            <person name="Egas C."/>
        </authorList>
    </citation>
    <scope>NUCLEOTIDE SEQUENCE [LARGE SCALE GENOMIC DNA]</scope>
    <source>
        <strain evidence="1 2">NBRC 110900</strain>
    </source>
</reference>